<protein>
    <submittedName>
        <fullName evidence="1">Uncharacterized protein</fullName>
    </submittedName>
</protein>
<organism evidence="1 2">
    <name type="scientific">Trichinella nativa</name>
    <dbReference type="NCBI Taxonomy" id="6335"/>
    <lineage>
        <taxon>Eukaryota</taxon>
        <taxon>Metazoa</taxon>
        <taxon>Ecdysozoa</taxon>
        <taxon>Nematoda</taxon>
        <taxon>Enoplea</taxon>
        <taxon>Dorylaimia</taxon>
        <taxon>Trichinellida</taxon>
        <taxon>Trichinellidae</taxon>
        <taxon>Trichinella</taxon>
    </lineage>
</organism>
<keyword evidence="2" id="KW-1185">Reference proteome</keyword>
<gene>
    <name evidence="1" type="ORF">T02_13224</name>
</gene>
<name>A0A0V1LD89_9BILA</name>
<evidence type="ECO:0000313" key="2">
    <source>
        <dbReference type="Proteomes" id="UP000054721"/>
    </source>
</evidence>
<proteinExistence type="predicted"/>
<accession>A0A0V1LD89</accession>
<comment type="caution">
    <text evidence="1">The sequence shown here is derived from an EMBL/GenBank/DDBJ whole genome shotgun (WGS) entry which is preliminary data.</text>
</comment>
<dbReference type="Proteomes" id="UP000054721">
    <property type="component" value="Unassembled WGS sequence"/>
</dbReference>
<evidence type="ECO:0000313" key="1">
    <source>
        <dbReference type="EMBL" id="KRZ57499.1"/>
    </source>
</evidence>
<sequence>MTTAREKLHALASAEMFIPLKTVHDEQQLVLLFGLLPICQKQAQQLGLSSLKEFSWYLILRWDGCPKLPKFGQTI</sequence>
<reference evidence="1 2" key="1">
    <citation type="submission" date="2015-05" db="EMBL/GenBank/DDBJ databases">
        <title>Evolution of Trichinella species and genotypes.</title>
        <authorList>
            <person name="Korhonen P.K."/>
            <person name="Edoardo P."/>
            <person name="Giuseppe L.R."/>
            <person name="Gasser R.B."/>
        </authorList>
    </citation>
    <scope>NUCLEOTIDE SEQUENCE [LARGE SCALE GENOMIC DNA]</scope>
    <source>
        <strain evidence="1">ISS10</strain>
    </source>
</reference>
<dbReference type="AlphaFoldDB" id="A0A0V1LD89"/>
<dbReference type="EMBL" id="JYDW01000074">
    <property type="protein sequence ID" value="KRZ57499.1"/>
    <property type="molecule type" value="Genomic_DNA"/>
</dbReference>